<dbReference type="Proteomes" id="UP000284842">
    <property type="component" value="Unassembled WGS sequence"/>
</dbReference>
<evidence type="ECO:0000313" key="4">
    <source>
        <dbReference type="Proteomes" id="UP000284842"/>
    </source>
</evidence>
<dbReference type="Gene3D" id="3.40.50.360">
    <property type="match status" value="1"/>
</dbReference>
<dbReference type="PROSITE" id="PS50902">
    <property type="entry name" value="FLAVODOXIN_LIKE"/>
    <property type="match status" value="1"/>
</dbReference>
<name>A0A409YQG3_9AGAR</name>
<sequence>MHQPRIAIIIYSMYGHIATMAEAVKKGVDSKGGKADIYQVPETLPEEVLGKMHAPPKREFPIATPKTLNNYDAFLFGIPTRYGNMPAQMKAFIDSTGQLWAQGSLAGKYAGMFVSTSGPGGGQEMTPLTFLSTLVHHGMIYVPLGYATGLAGMVSMTEVHGSSPWGAGTFAGSDGRRQPSELELNIAKVQGSAFYDIVSRVNFAKPSTTVNV</sequence>
<dbReference type="NCBIfam" id="TIGR01755">
    <property type="entry name" value="flav_wrbA"/>
    <property type="match status" value="1"/>
</dbReference>
<accession>A0A409YQG3</accession>
<dbReference type="InterPro" id="IPR010089">
    <property type="entry name" value="Flavoprotein_WrbA-like"/>
</dbReference>
<evidence type="ECO:0000313" key="3">
    <source>
        <dbReference type="EMBL" id="PPR05232.1"/>
    </source>
</evidence>
<organism evidence="3 4">
    <name type="scientific">Panaeolus cyanescens</name>
    <dbReference type="NCBI Taxonomy" id="181874"/>
    <lineage>
        <taxon>Eukaryota</taxon>
        <taxon>Fungi</taxon>
        <taxon>Dikarya</taxon>
        <taxon>Basidiomycota</taxon>
        <taxon>Agaricomycotina</taxon>
        <taxon>Agaricomycetes</taxon>
        <taxon>Agaricomycetidae</taxon>
        <taxon>Agaricales</taxon>
        <taxon>Agaricineae</taxon>
        <taxon>Galeropsidaceae</taxon>
        <taxon>Panaeolus</taxon>
    </lineage>
</organism>
<proteinExistence type="inferred from homology"/>
<feature type="domain" description="Flavodoxin-like" evidence="2">
    <location>
        <begin position="6"/>
        <end position="194"/>
    </location>
</feature>
<dbReference type="FunFam" id="3.40.50.360:FF:000001">
    <property type="entry name" value="NAD(P)H dehydrogenase (Quinone) FQR1-like"/>
    <property type="match status" value="1"/>
</dbReference>
<comment type="caution">
    <text evidence="3">The sequence shown here is derived from an EMBL/GenBank/DDBJ whole genome shotgun (WGS) entry which is preliminary data.</text>
</comment>
<keyword evidence="4" id="KW-1185">Reference proteome</keyword>
<dbReference type="InParanoid" id="A0A409YQG3"/>
<dbReference type="EMBL" id="NHTK01000835">
    <property type="protein sequence ID" value="PPR05232.1"/>
    <property type="molecule type" value="Genomic_DNA"/>
</dbReference>
<dbReference type="Pfam" id="PF03358">
    <property type="entry name" value="FMN_red"/>
    <property type="match status" value="1"/>
</dbReference>
<dbReference type="FunCoup" id="A0A409YQG3">
    <property type="interactions" value="111"/>
</dbReference>
<dbReference type="InterPro" id="IPR005025">
    <property type="entry name" value="FMN_Rdtase-like_dom"/>
</dbReference>
<evidence type="ECO:0000256" key="1">
    <source>
        <dbReference type="ARBA" id="ARBA00006961"/>
    </source>
</evidence>
<dbReference type="GO" id="GO:0016020">
    <property type="term" value="C:membrane"/>
    <property type="evidence" value="ECO:0007669"/>
    <property type="project" value="TreeGrafter"/>
</dbReference>
<dbReference type="AlphaFoldDB" id="A0A409YQG3"/>
<dbReference type="InterPro" id="IPR029039">
    <property type="entry name" value="Flavoprotein-like_sf"/>
</dbReference>
<dbReference type="NCBIfam" id="NF002999">
    <property type="entry name" value="PRK03767.1"/>
    <property type="match status" value="1"/>
</dbReference>
<dbReference type="OrthoDB" id="504689at2759"/>
<dbReference type="STRING" id="181874.A0A409YQG3"/>
<dbReference type="GO" id="GO:0003955">
    <property type="term" value="F:NAD(P)H dehydrogenase (quinone) activity"/>
    <property type="evidence" value="ECO:0007669"/>
    <property type="project" value="InterPro"/>
</dbReference>
<dbReference type="InterPro" id="IPR008254">
    <property type="entry name" value="Flavodoxin/NO_synth"/>
</dbReference>
<protein>
    <recommendedName>
        <fullName evidence="2">Flavodoxin-like domain-containing protein</fullName>
    </recommendedName>
</protein>
<evidence type="ECO:0000259" key="2">
    <source>
        <dbReference type="PROSITE" id="PS50902"/>
    </source>
</evidence>
<dbReference type="PANTHER" id="PTHR30546:SF23">
    <property type="entry name" value="FLAVOPROTEIN-LIKE PROTEIN YCP4-RELATED"/>
    <property type="match status" value="1"/>
</dbReference>
<dbReference type="PANTHER" id="PTHR30546">
    <property type="entry name" value="FLAVODOXIN-RELATED PROTEIN WRBA-RELATED"/>
    <property type="match status" value="1"/>
</dbReference>
<comment type="similarity">
    <text evidence="1">Belongs to the WrbA family.</text>
</comment>
<dbReference type="SUPFAM" id="SSF52218">
    <property type="entry name" value="Flavoproteins"/>
    <property type="match status" value="1"/>
</dbReference>
<gene>
    <name evidence="3" type="ORF">CVT24_010338</name>
</gene>
<dbReference type="GO" id="GO:0010181">
    <property type="term" value="F:FMN binding"/>
    <property type="evidence" value="ECO:0007669"/>
    <property type="project" value="InterPro"/>
</dbReference>
<reference evidence="3 4" key="1">
    <citation type="journal article" date="2018" name="Evol. Lett.">
        <title>Horizontal gene cluster transfer increased hallucinogenic mushroom diversity.</title>
        <authorList>
            <person name="Reynolds H.T."/>
            <person name="Vijayakumar V."/>
            <person name="Gluck-Thaler E."/>
            <person name="Korotkin H.B."/>
            <person name="Matheny P.B."/>
            <person name="Slot J.C."/>
        </authorList>
    </citation>
    <scope>NUCLEOTIDE SEQUENCE [LARGE SCALE GENOMIC DNA]</scope>
    <source>
        <strain evidence="3 4">2629</strain>
    </source>
</reference>